<dbReference type="AlphaFoldDB" id="A0A6N9Q381"/>
<evidence type="ECO:0000256" key="3">
    <source>
        <dbReference type="ARBA" id="ARBA00022475"/>
    </source>
</evidence>
<feature type="transmembrane region" description="Helical" evidence="7">
    <location>
        <begin position="86"/>
        <end position="105"/>
    </location>
</feature>
<comment type="subcellular location">
    <subcellularLocation>
        <location evidence="1">Cell membrane</location>
        <topology evidence="1">Multi-pass membrane protein</topology>
    </subcellularLocation>
</comment>
<evidence type="ECO:0000256" key="1">
    <source>
        <dbReference type="ARBA" id="ARBA00004651"/>
    </source>
</evidence>
<dbReference type="EMBL" id="SIJB01000023">
    <property type="protein sequence ID" value="NBI29240.1"/>
    <property type="molecule type" value="Genomic_DNA"/>
</dbReference>
<evidence type="ECO:0000313" key="9">
    <source>
        <dbReference type="EMBL" id="NBI29240.1"/>
    </source>
</evidence>
<keyword evidence="3" id="KW-1003">Cell membrane</keyword>
<dbReference type="PANTHER" id="PTHR40074">
    <property type="entry name" value="O-ACETYLTRANSFERASE WECH"/>
    <property type="match status" value="1"/>
</dbReference>
<dbReference type="Pfam" id="PF01757">
    <property type="entry name" value="Acyl_transf_3"/>
    <property type="match status" value="1"/>
</dbReference>
<gene>
    <name evidence="9" type="ORF">ERL59_09745</name>
</gene>
<keyword evidence="4 7" id="KW-0812">Transmembrane</keyword>
<evidence type="ECO:0000313" key="10">
    <source>
        <dbReference type="Proteomes" id="UP000448943"/>
    </source>
</evidence>
<dbReference type="Proteomes" id="UP000448943">
    <property type="component" value="Unassembled WGS sequence"/>
</dbReference>
<feature type="domain" description="Acyltransferase 3" evidence="8">
    <location>
        <begin position="10"/>
        <end position="319"/>
    </location>
</feature>
<evidence type="ECO:0000256" key="5">
    <source>
        <dbReference type="ARBA" id="ARBA00022989"/>
    </source>
</evidence>
<evidence type="ECO:0000256" key="2">
    <source>
        <dbReference type="ARBA" id="ARBA00007400"/>
    </source>
</evidence>
<proteinExistence type="inferred from homology"/>
<feature type="transmembrane region" description="Helical" evidence="7">
    <location>
        <begin position="46"/>
        <end position="66"/>
    </location>
</feature>
<keyword evidence="10" id="KW-1185">Reference proteome</keyword>
<protein>
    <recommendedName>
        <fullName evidence="8">Acyltransferase 3 domain-containing protein</fullName>
    </recommendedName>
</protein>
<reference evidence="9 10" key="1">
    <citation type="submission" date="2019-01" db="EMBL/GenBank/DDBJ databases">
        <title>Chengkuizengella sp. nov., isolated from deep-sea sediment of East Pacific Ocean.</title>
        <authorList>
            <person name="Yang J."/>
            <person name="Lai Q."/>
            <person name="Shao Z."/>
        </authorList>
    </citation>
    <scope>NUCLEOTIDE SEQUENCE [LARGE SCALE GENOMIC DNA]</scope>
    <source>
        <strain evidence="9 10">YPA3-1-1</strain>
    </source>
</reference>
<dbReference type="GO" id="GO:0005886">
    <property type="term" value="C:plasma membrane"/>
    <property type="evidence" value="ECO:0007669"/>
    <property type="project" value="UniProtKB-SubCell"/>
</dbReference>
<evidence type="ECO:0000256" key="6">
    <source>
        <dbReference type="ARBA" id="ARBA00023136"/>
    </source>
</evidence>
<feature type="transmembrane region" description="Helical" evidence="7">
    <location>
        <begin position="184"/>
        <end position="201"/>
    </location>
</feature>
<organism evidence="9 10">
    <name type="scientific">Chengkuizengella marina</name>
    <dbReference type="NCBI Taxonomy" id="2507566"/>
    <lineage>
        <taxon>Bacteria</taxon>
        <taxon>Bacillati</taxon>
        <taxon>Bacillota</taxon>
        <taxon>Bacilli</taxon>
        <taxon>Bacillales</taxon>
        <taxon>Paenibacillaceae</taxon>
        <taxon>Chengkuizengella</taxon>
    </lineage>
</organism>
<keyword evidence="6 7" id="KW-0472">Membrane</keyword>
<dbReference type="InterPro" id="IPR002656">
    <property type="entry name" value="Acyl_transf_3_dom"/>
</dbReference>
<keyword evidence="5 7" id="KW-1133">Transmembrane helix</keyword>
<feature type="transmembrane region" description="Helical" evidence="7">
    <location>
        <begin position="242"/>
        <end position="260"/>
    </location>
</feature>
<dbReference type="PANTHER" id="PTHR40074:SF2">
    <property type="entry name" value="O-ACETYLTRANSFERASE WECH"/>
    <property type="match status" value="1"/>
</dbReference>
<name>A0A6N9Q381_9BACL</name>
<evidence type="ECO:0000256" key="7">
    <source>
        <dbReference type="SAM" id="Phobius"/>
    </source>
</evidence>
<sequence>MTSKRLIMIKEWNLLRVIACLSIVFLHSTTQTGNLIGFPNSQYYELLRILLCYATPTFIILSEMILANRYSNQLPNQFWQKRLKWIYVPFLVFAVIDAIIVKQLYSNIDLQKKMLSNVFLGSYEGYFILIILQFYVLHYFVIRFNIPMRVLVPISMVVMGFHLYLLNTNIPFVQEYKTELKLPFTAWFGYFTIAFLMGRYYKIISKKLFKYRWYTILGLIGSIFIVYFSYKSGIVGVNSRRMDLFPLTISISLTIMAWGQAVPNLRIINLISKYSLGIYLVHWQVQRYIAPYTVEWFNQTITQVFGLFLITLLITITIIYLISLLPFGSYIVGKTTNPKEEKKLELHLPWSIKKTHNINTNTDIKFVKKY</sequence>
<feature type="transmembrane region" description="Helical" evidence="7">
    <location>
        <begin position="305"/>
        <end position="333"/>
    </location>
</feature>
<feature type="transmembrane region" description="Helical" evidence="7">
    <location>
        <begin position="125"/>
        <end position="142"/>
    </location>
</feature>
<accession>A0A6N9Q381</accession>
<feature type="transmembrane region" description="Helical" evidence="7">
    <location>
        <begin position="154"/>
        <end position="172"/>
    </location>
</feature>
<dbReference type="GO" id="GO:0009246">
    <property type="term" value="P:enterobacterial common antigen biosynthetic process"/>
    <property type="evidence" value="ECO:0007669"/>
    <property type="project" value="TreeGrafter"/>
</dbReference>
<evidence type="ECO:0000259" key="8">
    <source>
        <dbReference type="Pfam" id="PF01757"/>
    </source>
</evidence>
<feature type="transmembrane region" description="Helical" evidence="7">
    <location>
        <begin position="213"/>
        <end position="230"/>
    </location>
</feature>
<dbReference type="GO" id="GO:0016413">
    <property type="term" value="F:O-acetyltransferase activity"/>
    <property type="evidence" value="ECO:0007669"/>
    <property type="project" value="TreeGrafter"/>
</dbReference>
<evidence type="ECO:0000256" key="4">
    <source>
        <dbReference type="ARBA" id="ARBA00022692"/>
    </source>
</evidence>
<comment type="similarity">
    <text evidence="2">Belongs to the acyltransferase 3 family.</text>
</comment>
<comment type="caution">
    <text evidence="9">The sequence shown here is derived from an EMBL/GenBank/DDBJ whole genome shotgun (WGS) entry which is preliminary data.</text>
</comment>